<proteinExistence type="predicted"/>
<evidence type="ECO:0000313" key="2">
    <source>
        <dbReference type="Proteomes" id="UP000053593"/>
    </source>
</evidence>
<dbReference type="AlphaFoldDB" id="A0A0D0BIL5"/>
<evidence type="ECO:0000313" key="1">
    <source>
        <dbReference type="EMBL" id="KIK54631.1"/>
    </source>
</evidence>
<organism evidence="1 2">
    <name type="scientific">Collybiopsis luxurians FD-317 M1</name>
    <dbReference type="NCBI Taxonomy" id="944289"/>
    <lineage>
        <taxon>Eukaryota</taxon>
        <taxon>Fungi</taxon>
        <taxon>Dikarya</taxon>
        <taxon>Basidiomycota</taxon>
        <taxon>Agaricomycotina</taxon>
        <taxon>Agaricomycetes</taxon>
        <taxon>Agaricomycetidae</taxon>
        <taxon>Agaricales</taxon>
        <taxon>Marasmiineae</taxon>
        <taxon>Omphalotaceae</taxon>
        <taxon>Collybiopsis</taxon>
        <taxon>Collybiopsis luxurians</taxon>
    </lineage>
</organism>
<dbReference type="HOGENOM" id="CLU_1563052_0_0_1"/>
<protein>
    <submittedName>
        <fullName evidence="1">Uncharacterized protein</fullName>
    </submittedName>
</protein>
<accession>A0A0D0BIL5</accession>
<keyword evidence="2" id="KW-1185">Reference proteome</keyword>
<gene>
    <name evidence="1" type="ORF">GYMLUDRAFT_896693</name>
</gene>
<name>A0A0D0BIL5_9AGAR</name>
<dbReference type="Proteomes" id="UP000053593">
    <property type="component" value="Unassembled WGS sequence"/>
</dbReference>
<sequence length="171" mass="19169">MPHLLNGPRALYWLLSRASVTDYGHRWREMVISLSSPTHRRSQSLGLHHSDCIPCIIDHLSTIYGSLGFLSMLSTCVGGLLMKIMLLLIYPCNFLHPPSPTCCLHLLILPQDLLYTLLPVVDLICSSFSSPDYLAVNPLMTHLGYDHDCENWEYRVSGILASVDCAPTLFL</sequence>
<reference evidence="1 2" key="1">
    <citation type="submission" date="2014-04" db="EMBL/GenBank/DDBJ databases">
        <title>Evolutionary Origins and Diversification of the Mycorrhizal Mutualists.</title>
        <authorList>
            <consortium name="DOE Joint Genome Institute"/>
            <consortium name="Mycorrhizal Genomics Consortium"/>
            <person name="Kohler A."/>
            <person name="Kuo A."/>
            <person name="Nagy L.G."/>
            <person name="Floudas D."/>
            <person name="Copeland A."/>
            <person name="Barry K.W."/>
            <person name="Cichocki N."/>
            <person name="Veneault-Fourrey C."/>
            <person name="LaButti K."/>
            <person name="Lindquist E.A."/>
            <person name="Lipzen A."/>
            <person name="Lundell T."/>
            <person name="Morin E."/>
            <person name="Murat C."/>
            <person name="Riley R."/>
            <person name="Ohm R."/>
            <person name="Sun H."/>
            <person name="Tunlid A."/>
            <person name="Henrissat B."/>
            <person name="Grigoriev I.V."/>
            <person name="Hibbett D.S."/>
            <person name="Martin F."/>
        </authorList>
    </citation>
    <scope>NUCLEOTIDE SEQUENCE [LARGE SCALE GENOMIC DNA]</scope>
    <source>
        <strain evidence="1 2">FD-317 M1</strain>
    </source>
</reference>
<dbReference type="EMBL" id="KN834814">
    <property type="protein sequence ID" value="KIK54631.1"/>
    <property type="molecule type" value="Genomic_DNA"/>
</dbReference>